<evidence type="ECO:0000256" key="12">
    <source>
        <dbReference type="PIRSR" id="PIRSR000726-1"/>
    </source>
</evidence>
<protein>
    <recommendedName>
        <fullName evidence="13">Aspartokinase</fullName>
        <ecNumber evidence="13">2.7.2.4</ecNumber>
    </recommendedName>
</protein>
<comment type="similarity">
    <text evidence="4 13">Belongs to the aspartokinase family.</text>
</comment>
<dbReference type="SUPFAM" id="SSF55021">
    <property type="entry name" value="ACT-like"/>
    <property type="match status" value="2"/>
</dbReference>
<dbReference type="InterPro" id="IPR001341">
    <property type="entry name" value="Asp_kinase"/>
</dbReference>
<evidence type="ECO:0000259" key="16">
    <source>
        <dbReference type="Pfam" id="PF22468"/>
    </source>
</evidence>
<evidence type="ECO:0000256" key="11">
    <source>
        <dbReference type="ARBA" id="ARBA00047872"/>
    </source>
</evidence>
<dbReference type="Gene3D" id="3.40.1160.10">
    <property type="entry name" value="Acetylglutamate kinase-like"/>
    <property type="match status" value="1"/>
</dbReference>
<dbReference type="CDD" id="cd04936">
    <property type="entry name" value="ACT_AKii-LysC-BS-like_2"/>
    <property type="match status" value="1"/>
</dbReference>
<keyword evidence="10" id="KW-0457">Lysine biosynthesis</keyword>
<gene>
    <name evidence="17" type="ORF">FCL42_00600</name>
</gene>
<evidence type="ECO:0000256" key="10">
    <source>
        <dbReference type="ARBA" id="ARBA00023154"/>
    </source>
</evidence>
<evidence type="ECO:0000256" key="7">
    <source>
        <dbReference type="ARBA" id="ARBA00022741"/>
    </source>
</evidence>
<evidence type="ECO:0000256" key="14">
    <source>
        <dbReference type="RuleBase" id="RU004249"/>
    </source>
</evidence>
<dbReference type="InterPro" id="IPR041740">
    <property type="entry name" value="AKii-LysC-BS"/>
</dbReference>
<evidence type="ECO:0000256" key="8">
    <source>
        <dbReference type="ARBA" id="ARBA00022777"/>
    </source>
</evidence>
<evidence type="ECO:0000259" key="15">
    <source>
        <dbReference type="Pfam" id="PF00696"/>
    </source>
</evidence>
<dbReference type="Pfam" id="PF00696">
    <property type="entry name" value="AA_kinase"/>
    <property type="match status" value="1"/>
</dbReference>
<name>A0A4U1BUN3_9GAMM</name>
<dbReference type="NCBIfam" id="NF005155">
    <property type="entry name" value="PRK06635.1-4"/>
    <property type="match status" value="1"/>
</dbReference>
<comment type="pathway">
    <text evidence="3 14">Amino-acid biosynthesis; L-threonine biosynthesis; L-threonine from L-aspartate: step 1/5.</text>
</comment>
<keyword evidence="9 12" id="KW-0067">ATP-binding</keyword>
<dbReference type="GO" id="GO:0004072">
    <property type="term" value="F:aspartate kinase activity"/>
    <property type="evidence" value="ECO:0007669"/>
    <property type="project" value="UniProtKB-EC"/>
</dbReference>
<feature type="binding site" evidence="12">
    <location>
        <position position="184"/>
    </location>
    <ligand>
        <name>ATP</name>
        <dbReference type="ChEBI" id="CHEBI:30616"/>
    </ligand>
</feature>
<dbReference type="GO" id="GO:0009090">
    <property type="term" value="P:homoserine biosynthetic process"/>
    <property type="evidence" value="ECO:0007669"/>
    <property type="project" value="TreeGrafter"/>
</dbReference>
<dbReference type="EMBL" id="SWCJ01000001">
    <property type="protein sequence ID" value="TKB58291.1"/>
    <property type="molecule type" value="Genomic_DNA"/>
</dbReference>
<dbReference type="NCBIfam" id="TIGR00657">
    <property type="entry name" value="asp_kinases"/>
    <property type="match status" value="1"/>
</dbReference>
<dbReference type="OrthoDB" id="9799110at2"/>
<dbReference type="EC" id="2.7.2.4" evidence="13"/>
<dbReference type="InterPro" id="IPR001048">
    <property type="entry name" value="Asp/Glu/Uridylate_kinase"/>
</dbReference>
<dbReference type="GO" id="GO:0009089">
    <property type="term" value="P:lysine biosynthetic process via diaminopimelate"/>
    <property type="evidence" value="ECO:0007669"/>
    <property type="project" value="UniProtKB-UniPathway"/>
</dbReference>
<dbReference type="AlphaFoldDB" id="A0A4U1BUN3"/>
<dbReference type="InterPro" id="IPR005260">
    <property type="entry name" value="Asp_kin_monofn"/>
</dbReference>
<dbReference type="UniPathway" id="UPA00034">
    <property type="reaction ID" value="UER00015"/>
</dbReference>
<feature type="binding site" evidence="12">
    <location>
        <position position="47"/>
    </location>
    <ligand>
        <name>substrate</name>
    </ligand>
</feature>
<feature type="binding site" evidence="12">
    <location>
        <begin position="173"/>
        <end position="174"/>
    </location>
    <ligand>
        <name>ATP</name>
        <dbReference type="ChEBI" id="CHEBI:30616"/>
    </ligand>
</feature>
<dbReference type="GO" id="GO:0005524">
    <property type="term" value="F:ATP binding"/>
    <property type="evidence" value="ECO:0007669"/>
    <property type="project" value="UniProtKB-KW"/>
</dbReference>
<feature type="binding site" evidence="12">
    <location>
        <begin position="7"/>
        <end position="10"/>
    </location>
    <ligand>
        <name>ATP</name>
        <dbReference type="ChEBI" id="CHEBI:30616"/>
    </ligand>
</feature>
<keyword evidence="18" id="KW-1185">Reference proteome</keyword>
<dbReference type="InterPro" id="IPR045865">
    <property type="entry name" value="ACT-like_dom_sf"/>
</dbReference>
<dbReference type="CDD" id="cd04261">
    <property type="entry name" value="AAK_AKii-LysC-BS"/>
    <property type="match status" value="1"/>
</dbReference>
<dbReference type="PROSITE" id="PS00324">
    <property type="entry name" value="ASPARTOKINASE"/>
    <property type="match status" value="1"/>
</dbReference>
<dbReference type="GO" id="GO:0009088">
    <property type="term" value="P:threonine biosynthetic process"/>
    <property type="evidence" value="ECO:0007669"/>
    <property type="project" value="UniProtKB-UniPathway"/>
</dbReference>
<dbReference type="UniPathway" id="UPA00051">
    <property type="reaction ID" value="UER00462"/>
</dbReference>
<evidence type="ECO:0000256" key="13">
    <source>
        <dbReference type="RuleBase" id="RU003448"/>
    </source>
</evidence>
<dbReference type="CDD" id="cd04913">
    <property type="entry name" value="ACT_AKii-LysC-BS-like_1"/>
    <property type="match status" value="1"/>
</dbReference>
<dbReference type="SUPFAM" id="SSF53633">
    <property type="entry name" value="Carbamate kinase-like"/>
    <property type="match status" value="1"/>
</dbReference>
<evidence type="ECO:0000256" key="4">
    <source>
        <dbReference type="ARBA" id="ARBA00010122"/>
    </source>
</evidence>
<dbReference type="PIRSF" id="PIRSF000726">
    <property type="entry name" value="Asp_kin"/>
    <property type="match status" value="1"/>
</dbReference>
<dbReference type="InterPro" id="IPR036393">
    <property type="entry name" value="AceGlu_kinase-like_sf"/>
</dbReference>
<comment type="pathway">
    <text evidence="2 14">Amino-acid biosynthesis; L-methionine biosynthesis via de novo pathway; L-homoserine from L-aspartate: step 1/3.</text>
</comment>
<comment type="caution">
    <text evidence="17">The sequence shown here is derived from an EMBL/GenBank/DDBJ whole genome shotgun (WGS) entry which is preliminary data.</text>
</comment>
<comment type="catalytic activity">
    <reaction evidence="11 13">
        <text>L-aspartate + ATP = 4-phospho-L-aspartate + ADP</text>
        <dbReference type="Rhea" id="RHEA:23776"/>
        <dbReference type="ChEBI" id="CHEBI:29991"/>
        <dbReference type="ChEBI" id="CHEBI:30616"/>
        <dbReference type="ChEBI" id="CHEBI:57535"/>
        <dbReference type="ChEBI" id="CHEBI:456216"/>
        <dbReference type="EC" id="2.7.2.4"/>
    </reaction>
</comment>
<feature type="domain" description="Aspartate/glutamate/uridylate kinase" evidence="15">
    <location>
        <begin position="3"/>
        <end position="230"/>
    </location>
</feature>
<keyword evidence="6 13" id="KW-0808">Transferase</keyword>
<evidence type="ECO:0000256" key="6">
    <source>
        <dbReference type="ARBA" id="ARBA00022679"/>
    </source>
</evidence>
<dbReference type="InterPro" id="IPR018042">
    <property type="entry name" value="Aspartate_kinase_CS"/>
</dbReference>
<dbReference type="Pfam" id="PF22468">
    <property type="entry name" value="ACT_9"/>
    <property type="match status" value="1"/>
</dbReference>
<evidence type="ECO:0000313" key="18">
    <source>
        <dbReference type="Proteomes" id="UP000305675"/>
    </source>
</evidence>
<dbReference type="PANTHER" id="PTHR21499:SF3">
    <property type="entry name" value="ASPARTOKINASE"/>
    <property type="match status" value="1"/>
</dbReference>
<dbReference type="UniPathway" id="UPA00050">
    <property type="reaction ID" value="UER00461"/>
</dbReference>
<evidence type="ECO:0000256" key="5">
    <source>
        <dbReference type="ARBA" id="ARBA00022605"/>
    </source>
</evidence>
<feature type="binding site" evidence="12">
    <location>
        <position position="74"/>
    </location>
    <ligand>
        <name>substrate</name>
    </ligand>
</feature>
<feature type="binding site" evidence="12">
    <location>
        <begin position="209"/>
        <end position="210"/>
    </location>
    <ligand>
        <name>ATP</name>
        <dbReference type="ChEBI" id="CHEBI:30616"/>
    </ligand>
</feature>
<keyword evidence="5 14" id="KW-0028">Amino-acid biosynthesis</keyword>
<comment type="pathway">
    <text evidence="1 14">Amino-acid biosynthesis; L-lysine biosynthesis via DAP pathway; (S)-tetrahydrodipicolinate from L-aspartate: step 1/4.</text>
</comment>
<evidence type="ECO:0000256" key="2">
    <source>
        <dbReference type="ARBA" id="ARBA00004986"/>
    </source>
</evidence>
<dbReference type="RefSeq" id="WP_136861439.1">
    <property type="nucleotide sequence ID" value="NZ_SWCJ01000001.1"/>
</dbReference>
<dbReference type="PANTHER" id="PTHR21499">
    <property type="entry name" value="ASPARTATE KINASE"/>
    <property type="match status" value="1"/>
</dbReference>
<dbReference type="FunFam" id="3.40.1160.10:FF:000002">
    <property type="entry name" value="Aspartokinase"/>
    <property type="match status" value="1"/>
</dbReference>
<evidence type="ECO:0000256" key="3">
    <source>
        <dbReference type="ARBA" id="ARBA00005139"/>
    </source>
</evidence>
<dbReference type="InterPro" id="IPR054352">
    <property type="entry name" value="ACT_Aspartokinase"/>
</dbReference>
<feature type="domain" description="Aspartokinase ACT" evidence="16">
    <location>
        <begin position="341"/>
        <end position="399"/>
    </location>
</feature>
<dbReference type="Proteomes" id="UP000305675">
    <property type="component" value="Unassembled WGS sequence"/>
</dbReference>
<accession>A0A4U1BUN3</accession>
<proteinExistence type="inferred from homology"/>
<dbReference type="Gene3D" id="3.30.2130.10">
    <property type="entry name" value="VC0802-like"/>
    <property type="match status" value="1"/>
</dbReference>
<sequence length="405" mass="43309">MALLVQKYGGTSVGSFERIEAVADQIVRTVNLGHQVVVVLSAMAGETNRLLGLASKVSAKPSARELDVLVSSGEQISVALMALALQKRGIQGISLLGSQVSIHTDDHHGRAEITEVQCQRIERCLTLGQVPIIAGFQGINGAGDITTLGRGGSDTTAVAVAASIRADECQIFTDVEGVYTTDPRVEPHARKMDCITFEEMLELSSLGAKVLQIRSVEFAGKHRVPLRVLSSFQAGEGTLIRYDNQGQSEGITGIAFNRNEVAITLSGLEETTTTVAEVFAPLNEAKIPVDMLVQSAAVNDRVELTFTLPQSDLAVAKSLLDPVVERFSGQPLVAKENMCKVSVVGAGLPQHSELTQQVLEVLAEEGIHVHLLASAEIKLSVAIEEKYLELAVRSLHSAFKLSENV</sequence>
<evidence type="ECO:0000313" key="17">
    <source>
        <dbReference type="EMBL" id="TKB58291.1"/>
    </source>
</evidence>
<evidence type="ECO:0000256" key="1">
    <source>
        <dbReference type="ARBA" id="ARBA00004766"/>
    </source>
</evidence>
<keyword evidence="8 13" id="KW-0418">Kinase</keyword>
<evidence type="ECO:0000256" key="9">
    <source>
        <dbReference type="ARBA" id="ARBA00022840"/>
    </source>
</evidence>
<organism evidence="17 18">
    <name type="scientific">Ferrimonas aestuarii</name>
    <dbReference type="NCBI Taxonomy" id="2569539"/>
    <lineage>
        <taxon>Bacteria</taxon>
        <taxon>Pseudomonadati</taxon>
        <taxon>Pseudomonadota</taxon>
        <taxon>Gammaproteobacteria</taxon>
        <taxon>Alteromonadales</taxon>
        <taxon>Ferrimonadaceae</taxon>
        <taxon>Ferrimonas</taxon>
    </lineage>
</organism>
<keyword evidence="7 12" id="KW-0547">Nucleotide-binding</keyword>
<dbReference type="NCBIfam" id="NF005154">
    <property type="entry name" value="PRK06635.1-2"/>
    <property type="match status" value="1"/>
</dbReference>
<dbReference type="GO" id="GO:0005829">
    <property type="term" value="C:cytosol"/>
    <property type="evidence" value="ECO:0007669"/>
    <property type="project" value="TreeGrafter"/>
</dbReference>
<feature type="binding site" evidence="12">
    <location>
        <position position="179"/>
    </location>
    <ligand>
        <name>ATP</name>
        <dbReference type="ChEBI" id="CHEBI:30616"/>
    </ligand>
</feature>
<reference evidence="17 18" key="1">
    <citation type="submission" date="2019-04" db="EMBL/GenBank/DDBJ databases">
        <authorList>
            <person name="Hwang J.C."/>
        </authorList>
    </citation>
    <scope>NUCLEOTIDE SEQUENCE [LARGE SCALE GENOMIC DNA]</scope>
    <source>
        <strain evidence="17 18">IMCC35002</strain>
    </source>
</reference>